<feature type="compositionally biased region" description="Polar residues" evidence="1">
    <location>
        <begin position="77"/>
        <end position="87"/>
    </location>
</feature>
<evidence type="ECO:0000313" key="2">
    <source>
        <dbReference type="Proteomes" id="UP000095282"/>
    </source>
</evidence>
<reference evidence="3" key="1">
    <citation type="submission" date="2016-11" db="UniProtKB">
        <authorList>
            <consortium name="WormBaseParasite"/>
        </authorList>
    </citation>
    <scope>IDENTIFICATION</scope>
</reference>
<feature type="region of interest" description="Disordered" evidence="1">
    <location>
        <begin position="117"/>
        <end position="151"/>
    </location>
</feature>
<organism evidence="2 3">
    <name type="scientific">Caenorhabditis tropicalis</name>
    <dbReference type="NCBI Taxonomy" id="1561998"/>
    <lineage>
        <taxon>Eukaryota</taxon>
        <taxon>Metazoa</taxon>
        <taxon>Ecdysozoa</taxon>
        <taxon>Nematoda</taxon>
        <taxon>Chromadorea</taxon>
        <taxon>Rhabditida</taxon>
        <taxon>Rhabditina</taxon>
        <taxon>Rhabditomorpha</taxon>
        <taxon>Rhabditoidea</taxon>
        <taxon>Rhabditidae</taxon>
        <taxon>Peloderinae</taxon>
        <taxon>Caenorhabditis</taxon>
    </lineage>
</organism>
<dbReference type="AlphaFoldDB" id="A0A1I7U3F5"/>
<dbReference type="eggNOG" id="ENOG502TICR">
    <property type="taxonomic scope" value="Eukaryota"/>
</dbReference>
<dbReference type="Proteomes" id="UP000095282">
    <property type="component" value="Unplaced"/>
</dbReference>
<evidence type="ECO:0000313" key="3">
    <source>
        <dbReference type="WBParaSite" id="Csp11.Scaffold629.g14457.t2"/>
    </source>
</evidence>
<sequence length="151" mass="15880">MRFSIIEYKNELQVTSSSEITPKPKTTDPPIELTVCSSVADKSFLNETITSSAEAESNHQIDTSVDTSSTDTGTTSRMENGGTSSSKVPVLAAGTYHRKEAAPILAAAARLDLSATPAATTSSAQPPVSTLTKEKNKGIGSLFIHKPKIPS</sequence>
<proteinExistence type="predicted"/>
<dbReference type="STRING" id="1561998.A0A1I7U3F5"/>
<accession>A0A1I7U3F5</accession>
<feature type="region of interest" description="Disordered" evidence="1">
    <location>
        <begin position="50"/>
        <end position="87"/>
    </location>
</feature>
<keyword evidence="2" id="KW-1185">Reference proteome</keyword>
<dbReference type="WBParaSite" id="Csp11.Scaffold629.g14457.t2">
    <property type="protein sequence ID" value="Csp11.Scaffold629.g14457.t2"/>
    <property type="gene ID" value="Csp11.Scaffold629.g14457"/>
</dbReference>
<evidence type="ECO:0000256" key="1">
    <source>
        <dbReference type="SAM" id="MobiDB-lite"/>
    </source>
</evidence>
<name>A0A1I7U3F5_9PELO</name>
<protein>
    <submittedName>
        <fullName evidence="3">Uncharacterized protein</fullName>
    </submittedName>
</protein>
<feature type="compositionally biased region" description="Low complexity" evidence="1">
    <location>
        <begin position="117"/>
        <end position="130"/>
    </location>
</feature>
<feature type="compositionally biased region" description="Polar residues" evidence="1">
    <location>
        <begin position="50"/>
        <end position="61"/>
    </location>
</feature>
<feature type="compositionally biased region" description="Low complexity" evidence="1">
    <location>
        <begin position="62"/>
        <end position="76"/>
    </location>
</feature>